<evidence type="ECO:0000256" key="10">
    <source>
        <dbReference type="ARBA" id="ARBA00031586"/>
    </source>
</evidence>
<dbReference type="InterPro" id="IPR001133">
    <property type="entry name" value="NADH_UbQ_OxRdtase_chain4L/K"/>
</dbReference>
<dbReference type="GO" id="GO:0030964">
    <property type="term" value="C:NADH dehydrogenase complex"/>
    <property type="evidence" value="ECO:0007669"/>
    <property type="project" value="TreeGrafter"/>
</dbReference>
<dbReference type="InterPro" id="IPR039428">
    <property type="entry name" value="NUOK/Mnh_C1-like"/>
</dbReference>
<dbReference type="PANTHER" id="PTHR11434:SF16">
    <property type="entry name" value="NADH-UBIQUINONE OXIDOREDUCTASE CHAIN 4L"/>
    <property type="match status" value="1"/>
</dbReference>
<evidence type="ECO:0000256" key="4">
    <source>
        <dbReference type="ARBA" id="ARBA00022448"/>
    </source>
</evidence>
<keyword evidence="6" id="KW-1278">Translocase</keyword>
<evidence type="ECO:0000256" key="11">
    <source>
        <dbReference type="SAM" id="Phobius"/>
    </source>
</evidence>
<dbReference type="NCBIfam" id="NF004320">
    <property type="entry name" value="PRK05715.1-2"/>
    <property type="match status" value="1"/>
</dbReference>
<evidence type="ECO:0000256" key="8">
    <source>
        <dbReference type="ARBA" id="ARBA00023027"/>
    </source>
</evidence>
<evidence type="ECO:0000313" key="12">
    <source>
        <dbReference type="EMBL" id="AET13199.1"/>
    </source>
</evidence>
<sequence>MPIEYLTVAIILFLLSILGIVINRSHLILMIMCIELMLLATSLLFLICSITLANLTGEIFTISILTVAASESAIGLAIMVAFYRIRGSIAIKTISLLKG</sequence>
<evidence type="ECO:0000256" key="2">
    <source>
        <dbReference type="ARBA" id="ARBA00010519"/>
    </source>
</evidence>
<name>G9ISJ5_LINUG</name>
<feature type="transmembrane region" description="Helical" evidence="11">
    <location>
        <begin position="59"/>
        <end position="83"/>
    </location>
</feature>
<dbReference type="AlphaFoldDB" id="G9ISJ5"/>
<keyword evidence="8" id="KW-0520">NAD</keyword>
<evidence type="ECO:0000256" key="1">
    <source>
        <dbReference type="ARBA" id="ARBA00004141"/>
    </source>
</evidence>
<keyword evidence="5 11" id="KW-0812">Transmembrane</keyword>
<dbReference type="EMBL" id="JN700939">
    <property type="protein sequence ID" value="AET13199.1"/>
    <property type="molecule type" value="Genomic_DNA"/>
</dbReference>
<keyword evidence="12" id="KW-0560">Oxidoreductase</keyword>
<comment type="similarity">
    <text evidence="2">Belongs to the complex I subunit 4L family.</text>
</comment>
<evidence type="ECO:0000256" key="6">
    <source>
        <dbReference type="ARBA" id="ARBA00022967"/>
    </source>
</evidence>
<feature type="transmembrane region" description="Helical" evidence="11">
    <location>
        <begin position="29"/>
        <end position="53"/>
    </location>
</feature>
<reference evidence="12" key="1">
    <citation type="journal article" date="2012" name="Genome Biol. Evol.">
        <title>Evolution of linear mitochondrial genomes in medusozoan cnidarians.</title>
        <authorList>
            <person name="Kayal E."/>
            <person name="Bentlage B."/>
            <person name="Collins A.G."/>
            <person name="Kayal M."/>
            <person name="Pirro S."/>
            <person name="Lavrov D.V."/>
        </authorList>
    </citation>
    <scope>NUCLEOTIDE SEQUENCE</scope>
</reference>
<evidence type="ECO:0000256" key="7">
    <source>
        <dbReference type="ARBA" id="ARBA00022989"/>
    </source>
</evidence>
<keyword evidence="9 11" id="KW-0472">Membrane</keyword>
<dbReference type="PANTHER" id="PTHR11434">
    <property type="entry name" value="NADH-UBIQUINONE OXIDOREDUCTASE SUBUNIT ND4L"/>
    <property type="match status" value="1"/>
</dbReference>
<evidence type="ECO:0000256" key="5">
    <source>
        <dbReference type="ARBA" id="ARBA00022692"/>
    </source>
</evidence>
<keyword evidence="7 11" id="KW-1133">Transmembrane helix</keyword>
<dbReference type="Gene3D" id="1.10.287.3510">
    <property type="match status" value="1"/>
</dbReference>
<accession>G9ISJ5</accession>
<dbReference type="Pfam" id="PF00420">
    <property type="entry name" value="Oxidored_q2"/>
    <property type="match status" value="1"/>
</dbReference>
<protein>
    <recommendedName>
        <fullName evidence="3">NADH-ubiquinone oxidoreductase chain 4L</fullName>
    </recommendedName>
    <alternativeName>
        <fullName evidence="10">NADH dehydrogenase subunit 4L</fullName>
    </alternativeName>
</protein>
<gene>
    <name evidence="12" type="primary">nad4L</name>
</gene>
<proteinExistence type="inferred from homology"/>
<dbReference type="HAMAP" id="MF_01456">
    <property type="entry name" value="NDH1_NuoK"/>
    <property type="match status" value="1"/>
</dbReference>
<organism evidence="12">
    <name type="scientific">Linuche unguiculata</name>
    <name type="common">Thimble jellyfish</name>
    <dbReference type="NCBI Taxonomy" id="880233"/>
    <lineage>
        <taxon>Eukaryota</taxon>
        <taxon>Metazoa</taxon>
        <taxon>Cnidaria</taxon>
        <taxon>Scyphozoa</taxon>
        <taxon>Coronatae</taxon>
        <taxon>Linuchidae</taxon>
        <taxon>Linuche</taxon>
    </lineage>
</organism>
<geneLocation type="mitochondrion" evidence="12"/>
<dbReference type="GO" id="GO:0042773">
    <property type="term" value="P:ATP synthesis coupled electron transport"/>
    <property type="evidence" value="ECO:0007669"/>
    <property type="project" value="InterPro"/>
</dbReference>
<feature type="transmembrane region" description="Helical" evidence="11">
    <location>
        <begin position="6"/>
        <end position="22"/>
    </location>
</feature>
<evidence type="ECO:0000256" key="9">
    <source>
        <dbReference type="ARBA" id="ARBA00023136"/>
    </source>
</evidence>
<comment type="subcellular location">
    <subcellularLocation>
        <location evidence="1">Membrane</location>
        <topology evidence="1">Multi-pass membrane protein</topology>
    </subcellularLocation>
</comment>
<evidence type="ECO:0000256" key="3">
    <source>
        <dbReference type="ARBA" id="ARBA00016612"/>
    </source>
</evidence>
<keyword evidence="12" id="KW-0496">Mitochondrion</keyword>
<keyword evidence="4" id="KW-0813">Transport</keyword>
<dbReference type="GO" id="GO:0016651">
    <property type="term" value="F:oxidoreductase activity, acting on NAD(P)H"/>
    <property type="evidence" value="ECO:0007669"/>
    <property type="project" value="InterPro"/>
</dbReference>
<dbReference type="NCBIfam" id="NF004323">
    <property type="entry name" value="PRK05715.1-5"/>
    <property type="match status" value="1"/>
</dbReference>